<evidence type="ECO:0000256" key="13">
    <source>
        <dbReference type="ARBA" id="ARBA00029473"/>
    </source>
</evidence>
<dbReference type="Pfam" id="PF00656">
    <property type="entry name" value="Peptidase_C14"/>
    <property type="match status" value="1"/>
</dbReference>
<evidence type="ECO:0000256" key="10">
    <source>
        <dbReference type="ARBA" id="ARBA00023145"/>
    </source>
</evidence>
<keyword evidence="11" id="KW-0539">Nucleus</keyword>
<evidence type="ECO:0000256" key="3">
    <source>
        <dbReference type="ARBA" id="ARBA00010134"/>
    </source>
</evidence>
<dbReference type="EMBL" id="MH807451">
    <property type="protein sequence ID" value="QCB64985.1"/>
    <property type="molecule type" value="mRNA"/>
</dbReference>
<organism evidence="19">
    <name type="scientific">Stichopus japonicus</name>
    <name type="common">Sea cucumber</name>
    <dbReference type="NCBI Taxonomy" id="307972"/>
    <lineage>
        <taxon>Eukaryota</taxon>
        <taxon>Metazoa</taxon>
        <taxon>Echinodermata</taxon>
        <taxon>Eleutherozoa</taxon>
        <taxon>Echinozoa</taxon>
        <taxon>Holothuroidea</taxon>
        <taxon>Aspidochirotacea</taxon>
        <taxon>Aspidochirotida</taxon>
        <taxon>Stichopodidae</taxon>
        <taxon>Apostichopus</taxon>
    </lineage>
</organism>
<dbReference type="PANTHER" id="PTHR10454">
    <property type="entry name" value="CASPASE"/>
    <property type="match status" value="1"/>
</dbReference>
<evidence type="ECO:0000256" key="16">
    <source>
        <dbReference type="RuleBase" id="RU003971"/>
    </source>
</evidence>
<dbReference type="GO" id="GO:0043525">
    <property type="term" value="P:positive regulation of neuron apoptotic process"/>
    <property type="evidence" value="ECO:0007669"/>
    <property type="project" value="TreeGrafter"/>
</dbReference>
<dbReference type="PROSITE" id="PS01121">
    <property type="entry name" value="CASPASE_HIS"/>
    <property type="match status" value="1"/>
</dbReference>
<evidence type="ECO:0000256" key="5">
    <source>
        <dbReference type="ARBA" id="ARBA00022670"/>
    </source>
</evidence>
<keyword evidence="6" id="KW-0053">Apoptosis</keyword>
<dbReference type="GO" id="GO:0004197">
    <property type="term" value="F:cysteine-type endopeptidase activity"/>
    <property type="evidence" value="ECO:0007669"/>
    <property type="project" value="InterPro"/>
</dbReference>
<keyword evidence="10" id="KW-0865">Zymogen</keyword>
<dbReference type="InterPro" id="IPR011600">
    <property type="entry name" value="Pept_C14_caspase"/>
</dbReference>
<keyword evidence="7" id="KW-0378">Hydrolase</keyword>
<evidence type="ECO:0000256" key="6">
    <source>
        <dbReference type="ARBA" id="ARBA00022703"/>
    </source>
</evidence>
<keyword evidence="8" id="KW-0788">Thiol protease</keyword>
<evidence type="ECO:0000259" key="18">
    <source>
        <dbReference type="PROSITE" id="PS50208"/>
    </source>
</evidence>
<comment type="catalytic activity">
    <reaction evidence="12">
        <text>Strict requirement for Asp at position P1 and has a preferred cleavage sequence of Val-Glu-His-Asp-|-.</text>
        <dbReference type="EC" id="3.4.22.59"/>
    </reaction>
</comment>
<dbReference type="PROSITE" id="PS50207">
    <property type="entry name" value="CASPASE_P10"/>
    <property type="match status" value="1"/>
</dbReference>
<dbReference type="InterPro" id="IPR001309">
    <property type="entry name" value="Pept_C14_p20"/>
</dbReference>
<dbReference type="InterPro" id="IPR015917">
    <property type="entry name" value="Pept_C14A"/>
</dbReference>
<name>A0A6G5QC75_STIJA</name>
<feature type="domain" description="Caspase family p10" evidence="17">
    <location>
        <begin position="203"/>
        <end position="297"/>
    </location>
</feature>
<dbReference type="GO" id="GO:0006915">
    <property type="term" value="P:apoptotic process"/>
    <property type="evidence" value="ECO:0007669"/>
    <property type="project" value="UniProtKB-KW"/>
</dbReference>
<evidence type="ECO:0000256" key="8">
    <source>
        <dbReference type="ARBA" id="ARBA00022807"/>
    </source>
</evidence>
<dbReference type="Gene3D" id="3.30.70.1470">
    <property type="entry name" value="Caspase-like"/>
    <property type="match status" value="1"/>
</dbReference>
<dbReference type="GO" id="GO:0005737">
    <property type="term" value="C:cytoplasm"/>
    <property type="evidence" value="ECO:0007669"/>
    <property type="project" value="UniProtKB-SubCell"/>
</dbReference>
<dbReference type="AlphaFoldDB" id="A0A6G5QC75"/>
<evidence type="ECO:0000256" key="1">
    <source>
        <dbReference type="ARBA" id="ARBA00004123"/>
    </source>
</evidence>
<dbReference type="SMART" id="SM00115">
    <property type="entry name" value="CASc"/>
    <property type="match status" value="1"/>
</dbReference>
<keyword evidence="9" id="KW-0068">Autocatalytic cleavage</keyword>
<evidence type="ECO:0000259" key="17">
    <source>
        <dbReference type="PROSITE" id="PS50207"/>
    </source>
</evidence>
<evidence type="ECO:0000313" key="19">
    <source>
        <dbReference type="EMBL" id="QCB64985.1"/>
    </source>
</evidence>
<feature type="domain" description="Caspase family p20" evidence="18">
    <location>
        <begin position="40"/>
        <end position="179"/>
    </location>
</feature>
<evidence type="ECO:0000256" key="4">
    <source>
        <dbReference type="ARBA" id="ARBA00022490"/>
    </source>
</evidence>
<proteinExistence type="evidence at transcript level"/>
<evidence type="ECO:0000256" key="7">
    <source>
        <dbReference type="ARBA" id="ARBA00022801"/>
    </source>
</evidence>
<sequence length="299" mass="33936">MAVADIPSSDYVFRERKRPIRGDEPSAIHFNLRYDMQQQTRGFAHIFNNDIFQKMDDRKGTRKDRDNLKETFTNLGFKVRVHDDCTASEIRDILLEASKVDHSDFDCFLCVFLTHGDDGIIYGSDGEPESFKGNGSVHSTNRTWLRLNDDVFDIFRGNNCSTLIGKPKIFIIQACRGGTAEFSAMIGSAATDYEEPLETSVGVKVTIPTEADFLISYSSSEGYYSFRELYKGTWFIQDLTRVLNEFGRNGDFIRMLTVVNKLVSERAIQGSGKPELEGKKQMPCFLSKLTRQLHLTAQT</sequence>
<comment type="similarity">
    <text evidence="3 16">Belongs to the peptidase C14A family.</text>
</comment>
<dbReference type="Gene3D" id="3.40.50.1460">
    <property type="match status" value="1"/>
</dbReference>
<comment type="subunit">
    <text evidence="13">Heterotetramer that consists of two anti-parallel arranged heterodimers, each one formed by a 18 kDa (Caspase-6 subunit p18) and a 11 kDa (Caspase-6 subunit p11) subunit.</text>
</comment>
<evidence type="ECO:0000256" key="12">
    <source>
        <dbReference type="ARBA" id="ARBA00029356"/>
    </source>
</evidence>
<dbReference type="InterPro" id="IPR002138">
    <property type="entry name" value="Pept_C14_p10"/>
</dbReference>
<protein>
    <recommendedName>
        <fullName evidence="15">Caspase-6</fullName>
        <ecNumber evidence="14">3.4.22.59</ecNumber>
    </recommendedName>
</protein>
<comment type="subcellular location">
    <subcellularLocation>
        <location evidence="2">Cytoplasm</location>
    </subcellularLocation>
    <subcellularLocation>
        <location evidence="1">Nucleus</location>
    </subcellularLocation>
</comment>
<dbReference type="GO" id="GO:0006508">
    <property type="term" value="P:proteolysis"/>
    <property type="evidence" value="ECO:0007669"/>
    <property type="project" value="UniProtKB-KW"/>
</dbReference>
<evidence type="ECO:0000256" key="15">
    <source>
        <dbReference type="ARBA" id="ARBA00029534"/>
    </source>
</evidence>
<dbReference type="SUPFAM" id="SSF52129">
    <property type="entry name" value="Caspase-like"/>
    <property type="match status" value="1"/>
</dbReference>
<evidence type="ECO:0000256" key="9">
    <source>
        <dbReference type="ARBA" id="ARBA00022813"/>
    </source>
</evidence>
<dbReference type="EC" id="3.4.22.59" evidence="14"/>
<dbReference type="InterPro" id="IPR029030">
    <property type="entry name" value="Caspase-like_dom_sf"/>
</dbReference>
<evidence type="ECO:0000256" key="11">
    <source>
        <dbReference type="ARBA" id="ARBA00023242"/>
    </source>
</evidence>
<keyword evidence="5" id="KW-0645">Protease</keyword>
<dbReference type="InterPro" id="IPR016129">
    <property type="entry name" value="Caspase_his_AS"/>
</dbReference>
<dbReference type="GO" id="GO:0005634">
    <property type="term" value="C:nucleus"/>
    <property type="evidence" value="ECO:0007669"/>
    <property type="project" value="UniProtKB-SubCell"/>
</dbReference>
<dbReference type="PROSITE" id="PS01122">
    <property type="entry name" value="CASPASE_CYS"/>
    <property type="match status" value="1"/>
</dbReference>
<reference evidence="19" key="1">
    <citation type="submission" date="2018-08" db="EMBL/GenBank/DDBJ databases">
        <title>Cloning and characterization of several genes from Apostichopus japonicus.</title>
        <authorList>
            <person name="Shao Y."/>
            <person name="Wang Z."/>
            <person name="Li C."/>
        </authorList>
    </citation>
    <scope>NUCLEOTIDE SEQUENCE</scope>
</reference>
<dbReference type="CDD" id="cd00032">
    <property type="entry name" value="CASc"/>
    <property type="match status" value="1"/>
</dbReference>
<evidence type="ECO:0000256" key="14">
    <source>
        <dbReference type="ARBA" id="ARBA00029486"/>
    </source>
</evidence>
<dbReference type="PROSITE" id="PS50208">
    <property type="entry name" value="CASPASE_P20"/>
    <property type="match status" value="1"/>
</dbReference>
<keyword evidence="4" id="KW-0963">Cytoplasm</keyword>
<dbReference type="SMR" id="A0A6G5QC75"/>
<accession>A0A6G5QC75</accession>
<dbReference type="PRINTS" id="PR00376">
    <property type="entry name" value="IL1BCENZYME"/>
</dbReference>
<dbReference type="InterPro" id="IPR002398">
    <property type="entry name" value="Pept_C14"/>
</dbReference>
<dbReference type="InterPro" id="IPR033139">
    <property type="entry name" value="Caspase_cys_AS"/>
</dbReference>
<evidence type="ECO:0000256" key="2">
    <source>
        <dbReference type="ARBA" id="ARBA00004496"/>
    </source>
</evidence>
<dbReference type="PANTHER" id="PTHR10454:SF206">
    <property type="entry name" value="CASPASE-6"/>
    <property type="match status" value="1"/>
</dbReference>